<reference evidence="2" key="1">
    <citation type="submission" date="2020-05" db="EMBL/GenBank/DDBJ databases">
        <title>Mycena genomes resolve the evolution of fungal bioluminescence.</title>
        <authorList>
            <person name="Tsai I.J."/>
        </authorList>
    </citation>
    <scope>NUCLEOTIDE SEQUENCE</scope>
    <source>
        <strain evidence="2">160909Yilan</strain>
    </source>
</reference>
<dbReference type="CDD" id="cd11577">
    <property type="entry name" value="GH71"/>
    <property type="match status" value="1"/>
</dbReference>
<dbReference type="AlphaFoldDB" id="A0A8H7D4D7"/>
<accession>A0A8H7D4D7</accession>
<keyword evidence="2" id="KW-0378">Hydrolase</keyword>
<protein>
    <submittedName>
        <fullName evidence="2">Glycoside hydrolase family 71 protein</fullName>
    </submittedName>
</protein>
<keyword evidence="3" id="KW-1185">Reference proteome</keyword>
<feature type="signal peptide" evidence="1">
    <location>
        <begin position="1"/>
        <end position="18"/>
    </location>
</feature>
<keyword evidence="1" id="KW-0732">Signal</keyword>
<sequence>MRLSLAVLASLFTTLATALPPGPTEVVERDGQKYVFAHFILGIVSSYAQSDWEADMTLAQSIGIDAFALDIGTDSFNDQQLGFAYAAAASVNFKVFISFDFSYWTSGDIGTMATYMQTYATQPGQFMYNGAAFVSSFVGDGFAYRTLESQSGISLFACPNWQPGSFVNNANADCGMSWNAAWPNTNNDPIDANITTTLDEEYISDLAGKPLIILQPSPPGSSRIMERTHTTKNWIFYSDYLLQSRWDEVLQLQPQFVEILTWNDFGESHYIGPLHGDNSPLYAGGPTGAERWVNGMPHDAWRDVAQVYISAFKSGASTPTVTTDELVYYYRPSPKDATCSDTVAAQPTGYEYDDDSVFVIAMLASAGTVTITSGSNAPVDFQLPAGVSTIAAPMGLGTPTFSLSSSTAMLSGNGGLAISDDCTVYNFNAYVGKISA</sequence>
<evidence type="ECO:0000256" key="1">
    <source>
        <dbReference type="SAM" id="SignalP"/>
    </source>
</evidence>
<dbReference type="InterPro" id="IPR005197">
    <property type="entry name" value="Glyco_hydro_71"/>
</dbReference>
<dbReference type="Proteomes" id="UP000623467">
    <property type="component" value="Unassembled WGS sequence"/>
</dbReference>
<dbReference type="OrthoDB" id="3257981at2759"/>
<proteinExistence type="predicted"/>
<feature type="chain" id="PRO_5033986381" evidence="1">
    <location>
        <begin position="19"/>
        <end position="436"/>
    </location>
</feature>
<name>A0A8H7D4D7_9AGAR</name>
<evidence type="ECO:0000313" key="3">
    <source>
        <dbReference type="Proteomes" id="UP000623467"/>
    </source>
</evidence>
<dbReference type="GO" id="GO:0051118">
    <property type="term" value="F:glucan endo-1,3-alpha-glucosidase activity"/>
    <property type="evidence" value="ECO:0007669"/>
    <property type="project" value="InterPro"/>
</dbReference>
<comment type="caution">
    <text evidence="2">The sequence shown here is derived from an EMBL/GenBank/DDBJ whole genome shotgun (WGS) entry which is preliminary data.</text>
</comment>
<dbReference type="Gene3D" id="3.20.20.80">
    <property type="entry name" value="Glycosidases"/>
    <property type="match status" value="1"/>
</dbReference>
<evidence type="ECO:0000313" key="2">
    <source>
        <dbReference type="EMBL" id="KAF7361045.1"/>
    </source>
</evidence>
<organism evidence="2 3">
    <name type="scientific">Mycena sanguinolenta</name>
    <dbReference type="NCBI Taxonomy" id="230812"/>
    <lineage>
        <taxon>Eukaryota</taxon>
        <taxon>Fungi</taxon>
        <taxon>Dikarya</taxon>
        <taxon>Basidiomycota</taxon>
        <taxon>Agaricomycotina</taxon>
        <taxon>Agaricomycetes</taxon>
        <taxon>Agaricomycetidae</taxon>
        <taxon>Agaricales</taxon>
        <taxon>Marasmiineae</taxon>
        <taxon>Mycenaceae</taxon>
        <taxon>Mycena</taxon>
    </lineage>
</organism>
<gene>
    <name evidence="2" type="ORF">MSAN_01135100</name>
</gene>
<dbReference type="Pfam" id="PF03659">
    <property type="entry name" value="Glyco_hydro_71"/>
    <property type="match status" value="1"/>
</dbReference>
<dbReference type="EMBL" id="JACAZH010000008">
    <property type="protein sequence ID" value="KAF7361045.1"/>
    <property type="molecule type" value="Genomic_DNA"/>
</dbReference>